<feature type="domain" description="tRNA intron endonuclease catalytic" evidence="4">
    <location>
        <begin position="87"/>
        <end position="160"/>
    </location>
</feature>
<evidence type="ECO:0000259" key="4">
    <source>
        <dbReference type="Pfam" id="PF01974"/>
    </source>
</evidence>
<evidence type="ECO:0000313" key="5">
    <source>
        <dbReference type="EMBL" id="KAF0725954.1"/>
    </source>
</evidence>
<dbReference type="GO" id="GO:0000214">
    <property type="term" value="C:tRNA-intron endonuclease complex"/>
    <property type="evidence" value="ECO:0007669"/>
    <property type="project" value="TreeGrafter"/>
</dbReference>
<dbReference type="Pfam" id="PF01974">
    <property type="entry name" value="tRNA_int_endo"/>
    <property type="match status" value="1"/>
</dbReference>
<evidence type="ECO:0000256" key="2">
    <source>
        <dbReference type="ARBA" id="ARBA00012573"/>
    </source>
</evidence>
<dbReference type="PANTHER" id="PTHR21227:SF0">
    <property type="entry name" value="TRNA-SPLICING ENDONUCLEASE SUBUNIT SEN2"/>
    <property type="match status" value="1"/>
</dbReference>
<name>A0A6G0WFS7_9STRA</name>
<dbReference type="Gene3D" id="3.40.1350.10">
    <property type="match status" value="1"/>
</dbReference>
<dbReference type="EMBL" id="VJMJ01000230">
    <property type="protein sequence ID" value="KAF0725954.1"/>
    <property type="molecule type" value="Genomic_DNA"/>
</dbReference>
<dbReference type="GO" id="GO:0005737">
    <property type="term" value="C:cytoplasm"/>
    <property type="evidence" value="ECO:0007669"/>
    <property type="project" value="TreeGrafter"/>
</dbReference>
<dbReference type="SUPFAM" id="SSF53032">
    <property type="entry name" value="tRNA-intron endonuclease catalytic domain-like"/>
    <property type="match status" value="1"/>
</dbReference>
<reference evidence="5 6" key="1">
    <citation type="submission" date="2019-07" db="EMBL/GenBank/DDBJ databases">
        <title>Genomics analysis of Aphanomyces spp. identifies a new class of oomycete effector associated with host adaptation.</title>
        <authorList>
            <person name="Gaulin E."/>
        </authorList>
    </citation>
    <scope>NUCLEOTIDE SEQUENCE [LARGE SCALE GENOMIC DNA]</scope>
    <source>
        <strain evidence="5 6">ATCC 201684</strain>
    </source>
</reference>
<dbReference type="GO" id="GO:0003676">
    <property type="term" value="F:nucleic acid binding"/>
    <property type="evidence" value="ECO:0007669"/>
    <property type="project" value="InterPro"/>
</dbReference>
<dbReference type="InterPro" id="IPR011856">
    <property type="entry name" value="tRNA_endonuc-like_dom_sf"/>
</dbReference>
<keyword evidence="6" id="KW-1185">Reference proteome</keyword>
<dbReference type="CDD" id="cd22363">
    <property type="entry name" value="tRNA-intron_lyase_C"/>
    <property type="match status" value="1"/>
</dbReference>
<dbReference type="InterPro" id="IPR036167">
    <property type="entry name" value="tRNA_intron_Endo_cat-like_sf"/>
</dbReference>
<comment type="catalytic activity">
    <reaction evidence="3">
        <text>pretRNA = a 3'-half-tRNA molecule with a 5'-OH end + a 5'-half-tRNA molecule with a 2',3'-cyclic phosphate end + an intron with a 2',3'-cyclic phosphate and a 5'-hydroxyl terminus.</text>
        <dbReference type="EC" id="4.6.1.16"/>
    </reaction>
</comment>
<evidence type="ECO:0000313" key="6">
    <source>
        <dbReference type="Proteomes" id="UP000481153"/>
    </source>
</evidence>
<dbReference type="PANTHER" id="PTHR21227">
    <property type="entry name" value="TRNA-SPLICING ENDONUCLEASE SUBUNIT SEN2"/>
    <property type="match status" value="1"/>
</dbReference>
<evidence type="ECO:0000256" key="3">
    <source>
        <dbReference type="ARBA" id="ARBA00034031"/>
    </source>
</evidence>
<sequence>MEAPRMALAPVLLIDDGMSASVAANSSQETYFHVQRYGTLDQERNRRWFTLEEAFYLVSIDRVEVQNMTRHEAWTLFSRSDEIYGMRYVAYAHYRDNGWIVQSGHLYGVTFTLYRMSPNVVHSEYMVYLHQTNSSWHVMQMLTRLAEDVKKTVLLVQVISSDHESDQMIDVCGTYFSLKEVRMRHWPALFTGGTKSYDMKDSTAIPKRI</sequence>
<accession>A0A6G0WFS7</accession>
<comment type="similarity">
    <text evidence="1">Belongs to the tRNA-intron endonuclease family.</text>
</comment>
<proteinExistence type="inferred from homology"/>
<dbReference type="InterPro" id="IPR006676">
    <property type="entry name" value="tRNA_splic"/>
</dbReference>
<dbReference type="GO" id="GO:0000213">
    <property type="term" value="F:tRNA-intron lyase activity"/>
    <property type="evidence" value="ECO:0007669"/>
    <property type="project" value="UniProtKB-EC"/>
</dbReference>
<organism evidence="5 6">
    <name type="scientific">Aphanomyces euteiches</name>
    <dbReference type="NCBI Taxonomy" id="100861"/>
    <lineage>
        <taxon>Eukaryota</taxon>
        <taxon>Sar</taxon>
        <taxon>Stramenopiles</taxon>
        <taxon>Oomycota</taxon>
        <taxon>Saprolegniomycetes</taxon>
        <taxon>Saprolegniales</taxon>
        <taxon>Verrucalvaceae</taxon>
        <taxon>Aphanomyces</taxon>
    </lineage>
</organism>
<evidence type="ECO:0000256" key="1">
    <source>
        <dbReference type="ARBA" id="ARBA00008078"/>
    </source>
</evidence>
<comment type="caution">
    <text evidence="5">The sequence shown here is derived from an EMBL/GenBank/DDBJ whole genome shotgun (WGS) entry which is preliminary data.</text>
</comment>
<dbReference type="GO" id="GO:0000379">
    <property type="term" value="P:tRNA-type intron splice site recognition and cleavage"/>
    <property type="evidence" value="ECO:0007669"/>
    <property type="project" value="TreeGrafter"/>
</dbReference>
<dbReference type="Proteomes" id="UP000481153">
    <property type="component" value="Unassembled WGS sequence"/>
</dbReference>
<dbReference type="AlphaFoldDB" id="A0A6G0WFS7"/>
<dbReference type="VEuPathDB" id="FungiDB:AeMF1_004034"/>
<dbReference type="EC" id="4.6.1.16" evidence="2"/>
<gene>
    <name evidence="5" type="ORF">Ae201684_015724</name>
</gene>
<protein>
    <recommendedName>
        <fullName evidence="2">tRNA-intron lyase</fullName>
        <ecNumber evidence="2">4.6.1.16</ecNumber>
    </recommendedName>
</protein>
<dbReference type="InterPro" id="IPR006677">
    <property type="entry name" value="tRNA_intron_Endonuc_cat-like"/>
</dbReference>